<accession>Q9C7L4</accession>
<organism evidence="2">
    <name type="scientific">Arabidopsis thaliana</name>
    <name type="common">Mouse-ear cress</name>
    <dbReference type="NCBI Taxonomy" id="3702"/>
    <lineage>
        <taxon>Eukaryota</taxon>
        <taxon>Viridiplantae</taxon>
        <taxon>Streptophyta</taxon>
        <taxon>Embryophyta</taxon>
        <taxon>Tracheophyta</taxon>
        <taxon>Spermatophyta</taxon>
        <taxon>Magnoliopsida</taxon>
        <taxon>eudicotyledons</taxon>
        <taxon>Gunneridae</taxon>
        <taxon>Pentapetalae</taxon>
        <taxon>rosids</taxon>
        <taxon>malvids</taxon>
        <taxon>Brassicales</taxon>
        <taxon>Brassicaceae</taxon>
        <taxon>Camelineae</taxon>
        <taxon>Arabidopsis</taxon>
    </lineage>
</organism>
<evidence type="ECO:0000313" key="2">
    <source>
        <dbReference type="EMBL" id="AAG51124.1"/>
    </source>
</evidence>
<evidence type="ECO:0000256" key="1">
    <source>
        <dbReference type="SAM" id="MobiDB-lite"/>
    </source>
</evidence>
<dbReference type="AlphaFoldDB" id="Q9C7L4"/>
<reference evidence="2" key="2">
    <citation type="submission" date="2000-05" db="EMBL/GenBank/DDBJ databases">
        <title>Arabidopsis thaliana chromosome 1 BAC F14C21 genomic sequence.</title>
        <authorList>
            <person name="Lin X."/>
            <person name="Kaul S."/>
            <person name="Town C.D."/>
            <person name="Benito M."/>
            <person name="Creasy T.H."/>
            <person name="Haas B.J."/>
            <person name="Wu D."/>
            <person name="Maiti R."/>
            <person name="Ronning C.M."/>
            <person name="Koo H."/>
            <person name="Fujii C.Y."/>
            <person name="Utterback T.R."/>
            <person name="Barnstead M.E."/>
            <person name="Bowman C.L."/>
            <person name="White O."/>
            <person name="Nierman W.C."/>
            <person name="Fraser C.M."/>
        </authorList>
    </citation>
    <scope>NUCLEOTIDE SEQUENCE</scope>
</reference>
<name>Q9C7L4_ARATH</name>
<feature type="compositionally biased region" description="Basic and acidic residues" evidence="1">
    <location>
        <begin position="1"/>
        <end position="10"/>
    </location>
</feature>
<dbReference type="HOGENOM" id="CLU_2888825_0_0_1"/>
<feature type="region of interest" description="Disordered" evidence="1">
    <location>
        <begin position="1"/>
        <end position="23"/>
    </location>
</feature>
<proteinExistence type="predicted"/>
<reference evidence="2" key="3">
    <citation type="submission" date="2001-01" db="EMBL/GenBank/DDBJ databases">
        <authorList>
            <person name="Town C.D."/>
            <person name="Kaul S."/>
        </authorList>
    </citation>
    <scope>NUCLEOTIDE SEQUENCE</scope>
</reference>
<reference key="1">
    <citation type="journal article" date="2000" name="Nature">
        <title>Sequence and analysis of chromosome 1 of the plant Arabidopsis thaliana.</title>
        <authorList>
            <person name="Theologis A."/>
            <person name="Ecker J.R."/>
            <person name="Palm C.J."/>
            <person name="Federspiel N.A."/>
            <person name="Kaul S."/>
            <person name="White O."/>
            <person name="Alonso J."/>
            <person name="Altafi H."/>
            <person name="Araujo R."/>
            <person name="Bowman C.L."/>
            <person name="Brooks S.Y."/>
            <person name="Buehler E."/>
            <person name="Chan A."/>
            <person name="Chao Q."/>
            <person name="Chen H."/>
            <person name="Cheuk R.F."/>
            <person name="Chin C.W."/>
            <person name="Chung M.K."/>
            <person name="Conn L."/>
            <person name="Conway A.B."/>
            <person name="Conway A.R."/>
            <person name="Creasy T.H."/>
            <person name="Dewar K."/>
            <person name="Dunn P."/>
            <person name="Etgu P."/>
            <person name="Feldblyum T.V."/>
            <person name="Feng J."/>
            <person name="Fong B."/>
            <person name="Fujii C.Y."/>
            <person name="Gill J.E."/>
            <person name="Goldsmith A.D."/>
            <person name="Haas B."/>
            <person name="Hansen N.F."/>
            <person name="Hughes B."/>
            <person name="Huizar L."/>
            <person name="Hunter J.L."/>
            <person name="Jenkins J."/>
            <person name="Johnson-Hopson C."/>
            <person name="Khan S."/>
            <person name="Khaykin E."/>
            <person name="Kim C.J."/>
            <person name="Koo H.L."/>
            <person name="Kremenetskaia I."/>
            <person name="Kurtz D.B."/>
            <person name="Kwan A."/>
            <person name="Lam B."/>
            <person name="Langin-Hooper S."/>
            <person name="Lee A."/>
            <person name="Lee J.M."/>
            <person name="Lenz C.A."/>
            <person name="Li J.H."/>
            <person name="Li Y."/>
            <person name="Lin X."/>
            <person name="Liu S.X."/>
            <person name="Liu Z.A."/>
            <person name="Luros J.S."/>
            <person name="Maiti R."/>
            <person name="Marziali A."/>
            <person name="Militscher J."/>
            <person name="Miranda M."/>
            <person name="Nguyen M."/>
            <person name="Nierman W.C."/>
            <person name="Osborne B.I."/>
            <person name="Pai G."/>
            <person name="Peterson J."/>
            <person name="Pham P.K."/>
            <person name="Rizzo M."/>
            <person name="Rooney T."/>
            <person name="Rowley D."/>
            <person name="Sakano H."/>
            <person name="Salzberg S.L."/>
            <person name="Schwartz J.R."/>
            <person name="Shinn P."/>
            <person name="Southwick A.M."/>
            <person name="Sun H."/>
            <person name="Tallon L.J."/>
            <person name="Tambunga G."/>
            <person name="Toriumi M.J."/>
            <person name="Town C.D."/>
            <person name="Utterback T."/>
            <person name="Van Aken S."/>
            <person name="Vaysberg M."/>
            <person name="Vysotskaia V.S."/>
            <person name="Walker M."/>
            <person name="Wu D."/>
            <person name="Yu G."/>
            <person name="Fraser C.M."/>
            <person name="Venter J.C."/>
            <person name="Davis R.W."/>
        </authorList>
    </citation>
    <scope>NUCLEOTIDE SEQUENCE [LARGE SCALE GENOMIC DNA]</scope>
    <source>
        <strain>cv. Columbia</strain>
    </source>
</reference>
<dbReference type="EMBL" id="AC069144">
    <property type="protein sequence ID" value="AAG51124.1"/>
    <property type="molecule type" value="Genomic_DNA"/>
</dbReference>
<protein>
    <submittedName>
        <fullName evidence="2">Uncharacterized protein F14C21.36</fullName>
    </submittedName>
</protein>
<gene>
    <name evidence="2" type="primary">F14C21.36</name>
</gene>
<sequence>MAKDFHKMEHGITSLNSLEDEPSMEETRVIGSFVSEIEEELELIKAPIFNFNMDEYVCVGACT</sequence>